<feature type="domain" description="Otogelin-like/Mucin TIL" evidence="1">
    <location>
        <begin position="75"/>
        <end position="126"/>
    </location>
</feature>
<dbReference type="EMBL" id="JASSZA010000411">
    <property type="protein sequence ID" value="KAK2081086.1"/>
    <property type="molecule type" value="Genomic_DNA"/>
</dbReference>
<organism evidence="2 3">
    <name type="scientific">Saguinus oedipus</name>
    <name type="common">Cotton-top tamarin</name>
    <name type="synonym">Oedipomidas oedipus</name>
    <dbReference type="NCBI Taxonomy" id="9490"/>
    <lineage>
        <taxon>Eukaryota</taxon>
        <taxon>Metazoa</taxon>
        <taxon>Chordata</taxon>
        <taxon>Craniata</taxon>
        <taxon>Vertebrata</taxon>
        <taxon>Euteleostomi</taxon>
        <taxon>Mammalia</taxon>
        <taxon>Eutheria</taxon>
        <taxon>Euarchontoglires</taxon>
        <taxon>Primates</taxon>
        <taxon>Haplorrhini</taxon>
        <taxon>Platyrrhini</taxon>
        <taxon>Cebidae</taxon>
        <taxon>Callitrichinae</taxon>
        <taxon>Saguinus</taxon>
    </lineage>
</organism>
<dbReference type="Proteomes" id="UP001266305">
    <property type="component" value="Unassembled WGS sequence"/>
</dbReference>
<sequence>MGLTARLPPWLVWKGSEAASKVGRWTGGQVHRWADGQVHRPATTPACVCPGGLRTPVVSRALSVVLKGGAAGRGKRCSSLCRGTALGLSRTQTPDMHVAPCCYPKCPPSQPFFNEDQMKCVAQCGCYDKDGNYYDVGARVPTAENCQSW</sequence>
<evidence type="ECO:0000259" key="1">
    <source>
        <dbReference type="Pfam" id="PF25962"/>
    </source>
</evidence>
<reference evidence="2 3" key="1">
    <citation type="submission" date="2023-05" db="EMBL/GenBank/DDBJ databases">
        <title>B98-5 Cell Line De Novo Hybrid Assembly: An Optical Mapping Approach.</title>
        <authorList>
            <person name="Kananen K."/>
            <person name="Auerbach J.A."/>
            <person name="Kautto E."/>
            <person name="Blachly J.S."/>
        </authorList>
    </citation>
    <scope>NUCLEOTIDE SEQUENCE [LARGE SCALE GENOMIC DNA]</scope>
    <source>
        <strain evidence="2">B95-8</strain>
        <tissue evidence="2">Cell line</tissue>
    </source>
</reference>
<dbReference type="Pfam" id="PF25962">
    <property type="entry name" value="TIL_OTOGL_Mucin"/>
    <property type="match status" value="1"/>
</dbReference>
<accession>A0ABQ9T8L5</accession>
<evidence type="ECO:0000313" key="3">
    <source>
        <dbReference type="Proteomes" id="UP001266305"/>
    </source>
</evidence>
<name>A0ABQ9T8L5_SAGOE</name>
<comment type="caution">
    <text evidence="2">The sequence shown here is derived from an EMBL/GenBank/DDBJ whole genome shotgun (WGS) entry which is preliminary data.</text>
</comment>
<dbReference type="InterPro" id="IPR058753">
    <property type="entry name" value="TIL_OTOGL_Mucin"/>
</dbReference>
<keyword evidence="3" id="KW-1185">Reference proteome</keyword>
<gene>
    <name evidence="2" type="ORF">P7K49_040201</name>
</gene>
<evidence type="ECO:0000313" key="2">
    <source>
        <dbReference type="EMBL" id="KAK2081086.1"/>
    </source>
</evidence>
<proteinExistence type="predicted"/>
<protein>
    <recommendedName>
        <fullName evidence="1">Otogelin-like/Mucin TIL domain-containing protein</fullName>
    </recommendedName>
</protein>